<dbReference type="Pfam" id="PF13469">
    <property type="entry name" value="Sulfotransfer_3"/>
    <property type="match status" value="1"/>
</dbReference>
<name>A0A0H5D2C8_9RHOB</name>
<proteinExistence type="predicted"/>
<sequence>MPHTLFLSGTARAGTSALVNILNQHNHILLGQERYFHKFRQNSITRAHFEKKRFLDIRDGDTHKHGGLFVPGLQQRFANAVYTGDKYPPMFRHLDYVMEEFPNARHIYILRNPLSVVESYEARFQNPDDNWHQDWRAGLEAWNDSVARIAALPPEKLQNFLFVQYEEIYSSPRAINALFTRLGLSNLEPEQLRPFVEKFAKLNEKLVPRRDDIRVRVAQDANWEAYKHLGSRLQTVTSTDEKPQ</sequence>
<dbReference type="RefSeq" id="WP_050673231.1">
    <property type="nucleotide sequence ID" value="NZ_CVRL01000018.1"/>
</dbReference>
<dbReference type="GO" id="GO:0016740">
    <property type="term" value="F:transferase activity"/>
    <property type="evidence" value="ECO:0007669"/>
    <property type="project" value="UniProtKB-KW"/>
</dbReference>
<dbReference type="InterPro" id="IPR027417">
    <property type="entry name" value="P-loop_NTPase"/>
</dbReference>
<evidence type="ECO:0000313" key="2">
    <source>
        <dbReference type="Proteomes" id="UP000043764"/>
    </source>
</evidence>
<reference evidence="2" key="1">
    <citation type="submission" date="2015-05" db="EMBL/GenBank/DDBJ databases">
        <authorList>
            <person name="Rodrigo-Torres Lidia"/>
            <person name="Arahal R.David."/>
        </authorList>
    </citation>
    <scope>NUCLEOTIDE SEQUENCE [LARGE SCALE GENOMIC DNA]</scope>
    <source>
        <strain evidence="2">CECT 7321</strain>
    </source>
</reference>
<dbReference type="Proteomes" id="UP000043764">
    <property type="component" value="Unassembled WGS sequence"/>
</dbReference>
<dbReference type="SUPFAM" id="SSF52540">
    <property type="entry name" value="P-loop containing nucleoside triphosphate hydrolases"/>
    <property type="match status" value="1"/>
</dbReference>
<accession>A0A0H5D2C8</accession>
<organism evidence="1 2">
    <name type="scientific">Phaeobacter italicus</name>
    <dbReference type="NCBI Taxonomy" id="481446"/>
    <lineage>
        <taxon>Bacteria</taxon>
        <taxon>Pseudomonadati</taxon>
        <taxon>Pseudomonadota</taxon>
        <taxon>Alphaproteobacteria</taxon>
        <taxon>Rhodobacterales</taxon>
        <taxon>Roseobacteraceae</taxon>
        <taxon>Phaeobacter</taxon>
    </lineage>
</organism>
<keyword evidence="1" id="KW-0808">Transferase</keyword>
<evidence type="ECO:0000313" key="1">
    <source>
        <dbReference type="EMBL" id="CRL10893.1"/>
    </source>
</evidence>
<dbReference type="AlphaFoldDB" id="A0A0H5D2C8"/>
<dbReference type="EMBL" id="CVRL01000018">
    <property type="protein sequence ID" value="CRL10893.1"/>
    <property type="molecule type" value="Genomic_DNA"/>
</dbReference>
<dbReference type="Gene3D" id="3.40.50.300">
    <property type="entry name" value="P-loop containing nucleotide triphosphate hydrolases"/>
    <property type="match status" value="1"/>
</dbReference>
<gene>
    <name evidence="1" type="ORF">NIT7321_01741</name>
</gene>
<keyword evidence="2" id="KW-1185">Reference proteome</keyword>
<protein>
    <submittedName>
        <fullName evidence="1">Sulfotransferase domain protein</fullName>
    </submittedName>
</protein>